<gene>
    <name evidence="1" type="ORF">QYF61_005827</name>
</gene>
<organism evidence="1 2">
    <name type="scientific">Mycteria americana</name>
    <name type="common">Wood stork</name>
    <dbReference type="NCBI Taxonomy" id="33587"/>
    <lineage>
        <taxon>Eukaryota</taxon>
        <taxon>Metazoa</taxon>
        <taxon>Chordata</taxon>
        <taxon>Craniata</taxon>
        <taxon>Vertebrata</taxon>
        <taxon>Euteleostomi</taxon>
        <taxon>Archelosauria</taxon>
        <taxon>Archosauria</taxon>
        <taxon>Dinosauria</taxon>
        <taxon>Saurischia</taxon>
        <taxon>Theropoda</taxon>
        <taxon>Coelurosauria</taxon>
        <taxon>Aves</taxon>
        <taxon>Neognathae</taxon>
        <taxon>Neoaves</taxon>
        <taxon>Aequornithes</taxon>
        <taxon>Ciconiiformes</taxon>
        <taxon>Ciconiidae</taxon>
        <taxon>Mycteria</taxon>
    </lineage>
</organism>
<sequence length="158" mass="17878">MECAVRYFVDGAIVSPLCTYAVRIGEQLADGSGSKIYSKWGHIRLAGGHQQDSSELNFRACALQCFINDLDAGIEYTLFANDTKLGGSVDSLEGREALQRDLHRLESWAITNHMKFNKSKCRILHLRWGNPAYTKNWGTRHWRAAPWKELWGFGLMAS</sequence>
<evidence type="ECO:0000313" key="2">
    <source>
        <dbReference type="Proteomes" id="UP001333110"/>
    </source>
</evidence>
<evidence type="ECO:0008006" key="3">
    <source>
        <dbReference type="Google" id="ProtNLM"/>
    </source>
</evidence>
<reference evidence="1 2" key="1">
    <citation type="journal article" date="2023" name="J. Hered.">
        <title>Chromosome-level genome of the wood stork (Mycteria americana) provides insight into avian chromosome evolution.</title>
        <authorList>
            <person name="Flamio R. Jr."/>
            <person name="Ramstad K.M."/>
        </authorList>
    </citation>
    <scope>NUCLEOTIDE SEQUENCE [LARGE SCALE GENOMIC DNA]</scope>
    <source>
        <strain evidence="1">JAX WOST 10</strain>
    </source>
</reference>
<name>A0AAN7N538_MYCAM</name>
<dbReference type="PANTHER" id="PTHR33332">
    <property type="entry name" value="REVERSE TRANSCRIPTASE DOMAIN-CONTAINING PROTEIN"/>
    <property type="match status" value="1"/>
</dbReference>
<dbReference type="AlphaFoldDB" id="A0AAN7N538"/>
<protein>
    <recommendedName>
        <fullName evidence="3">Reverse transcriptase domain-containing protein</fullName>
    </recommendedName>
</protein>
<dbReference type="Proteomes" id="UP001333110">
    <property type="component" value="Unassembled WGS sequence"/>
</dbReference>
<evidence type="ECO:0000313" key="1">
    <source>
        <dbReference type="EMBL" id="KAK4808510.1"/>
    </source>
</evidence>
<dbReference type="EMBL" id="JAUNZN010000024">
    <property type="protein sequence ID" value="KAK4808510.1"/>
    <property type="molecule type" value="Genomic_DNA"/>
</dbReference>
<accession>A0AAN7N538</accession>
<proteinExistence type="predicted"/>
<comment type="caution">
    <text evidence="1">The sequence shown here is derived from an EMBL/GenBank/DDBJ whole genome shotgun (WGS) entry which is preliminary data.</text>
</comment>
<keyword evidence="2" id="KW-1185">Reference proteome</keyword>